<keyword evidence="4" id="KW-1185">Reference proteome</keyword>
<comment type="subunit">
    <text evidence="2">Monomer. Binds 30S ribosomal subunits, but not 50S ribosomal subunits or 70S ribosomes.</text>
</comment>
<accession>C3X4B7</accession>
<dbReference type="GO" id="GO:0043024">
    <property type="term" value="F:ribosomal small subunit binding"/>
    <property type="evidence" value="ECO:0007669"/>
    <property type="project" value="TreeGrafter"/>
</dbReference>
<keyword evidence="2" id="KW-0963">Cytoplasm</keyword>
<dbReference type="InterPro" id="IPR023799">
    <property type="entry name" value="RbfA_dom_sf"/>
</dbReference>
<dbReference type="eggNOG" id="COG0858">
    <property type="taxonomic scope" value="Bacteria"/>
</dbReference>
<dbReference type="PANTHER" id="PTHR33515">
    <property type="entry name" value="RIBOSOME-BINDING FACTOR A, CHLOROPLASTIC-RELATED"/>
    <property type="match status" value="1"/>
</dbReference>
<comment type="subcellular location">
    <subcellularLocation>
        <location evidence="2">Cytoplasm</location>
    </subcellularLocation>
</comment>
<protein>
    <recommendedName>
        <fullName evidence="2">Ribosome-binding factor A</fullName>
    </recommendedName>
</protein>
<dbReference type="GO" id="GO:0030490">
    <property type="term" value="P:maturation of SSU-rRNA"/>
    <property type="evidence" value="ECO:0007669"/>
    <property type="project" value="UniProtKB-UniRule"/>
</dbReference>
<evidence type="ECO:0000256" key="1">
    <source>
        <dbReference type="ARBA" id="ARBA00022517"/>
    </source>
</evidence>
<organism evidence="3 4">
    <name type="scientific">Oxalobacter paraformigenes</name>
    <dbReference type="NCBI Taxonomy" id="556268"/>
    <lineage>
        <taxon>Bacteria</taxon>
        <taxon>Pseudomonadati</taxon>
        <taxon>Pseudomonadota</taxon>
        <taxon>Betaproteobacteria</taxon>
        <taxon>Burkholderiales</taxon>
        <taxon>Oxalobacteraceae</taxon>
        <taxon>Oxalobacter</taxon>
    </lineage>
</organism>
<comment type="caution">
    <text evidence="3">The sequence shown here is derived from an EMBL/GenBank/DDBJ whole genome shotgun (WGS) entry which is preliminary data.</text>
</comment>
<evidence type="ECO:0000313" key="3">
    <source>
        <dbReference type="EMBL" id="EEO28053.1"/>
    </source>
</evidence>
<dbReference type="RefSeq" id="WP_005877477.1">
    <property type="nucleotide sequence ID" value="NZ_CABMNL010000001.1"/>
</dbReference>
<dbReference type="Gene3D" id="3.30.300.20">
    <property type="match status" value="1"/>
</dbReference>
<dbReference type="GO" id="GO:0005829">
    <property type="term" value="C:cytosol"/>
    <property type="evidence" value="ECO:0007669"/>
    <property type="project" value="TreeGrafter"/>
</dbReference>
<dbReference type="Proteomes" id="UP000003973">
    <property type="component" value="Unassembled WGS sequence"/>
</dbReference>
<dbReference type="InterPro" id="IPR015946">
    <property type="entry name" value="KH_dom-like_a/b"/>
</dbReference>
<dbReference type="AlphaFoldDB" id="C3X4B7"/>
<dbReference type="InterPro" id="IPR000238">
    <property type="entry name" value="RbfA"/>
</dbReference>
<keyword evidence="1 2" id="KW-0690">Ribosome biogenesis</keyword>
<comment type="function">
    <text evidence="2">One of several proteins that assist in the late maturation steps of the functional core of the 30S ribosomal subunit. Associates with free 30S ribosomal subunits (but not with 30S subunits that are part of 70S ribosomes or polysomes). Required for efficient processing of 16S rRNA. May interact with the 5'-terminal helix region of 16S rRNA.</text>
</comment>
<reference evidence="3" key="1">
    <citation type="submission" date="2011-10" db="EMBL/GenBank/DDBJ databases">
        <title>The Genome Sequence of Oxalobacter formigenes HOxBLS.</title>
        <authorList>
            <consortium name="The Broad Institute Genome Sequencing Platform"/>
            <person name="Earl A."/>
            <person name="Ward D."/>
            <person name="Feldgarden M."/>
            <person name="Gevers D."/>
            <person name="Allison M.J."/>
            <person name="Humphrey S."/>
            <person name="Young S.K."/>
            <person name="Zeng Q."/>
            <person name="Gargeya S."/>
            <person name="Fitzgerald M."/>
            <person name="Haas B."/>
            <person name="Abouelleil A."/>
            <person name="Alvarado L."/>
            <person name="Arachchi H.M."/>
            <person name="Berlin A."/>
            <person name="Brown A."/>
            <person name="Chapman S.B."/>
            <person name="Chen Z."/>
            <person name="Dunbar C."/>
            <person name="Freedman E."/>
            <person name="Gearin G."/>
            <person name="Goldberg J."/>
            <person name="Griggs A."/>
            <person name="Gujja S."/>
            <person name="Heiman D."/>
            <person name="Howarth C."/>
            <person name="Larson L."/>
            <person name="Lui A."/>
            <person name="MacDonald P.J.P."/>
            <person name="Montmayeur A."/>
            <person name="Murphy C."/>
            <person name="Neiman D."/>
            <person name="Pearson M."/>
            <person name="Priest M."/>
            <person name="Roberts A."/>
            <person name="Saif S."/>
            <person name="Shea T."/>
            <person name="Shenoy N."/>
            <person name="Sisk P."/>
            <person name="Stolte C."/>
            <person name="Sykes S."/>
            <person name="Wortman J."/>
            <person name="Nusbaum C."/>
            <person name="Birren B."/>
        </authorList>
    </citation>
    <scope>NUCLEOTIDE SEQUENCE [LARGE SCALE GENOMIC DNA]</scope>
    <source>
        <strain evidence="3">HOxBLS</strain>
    </source>
</reference>
<dbReference type="NCBIfam" id="TIGR00082">
    <property type="entry name" value="rbfA"/>
    <property type="match status" value="1"/>
</dbReference>
<sequence length="129" mass="14344">MARHSKSIPGRSLRVADQIQRDLSDIIFSELKDPNVGMVTITEVKVTPDYANARVYFTMLDDKPETVKKTLDSLQHASGFIRMQLGKRLHIHTLPQLAFIYDNSIAEGVALSHLIDVANAERAKDGDGV</sequence>
<evidence type="ECO:0000313" key="4">
    <source>
        <dbReference type="Proteomes" id="UP000003973"/>
    </source>
</evidence>
<dbReference type="SUPFAM" id="SSF89919">
    <property type="entry name" value="Ribosome-binding factor A, RbfA"/>
    <property type="match status" value="1"/>
</dbReference>
<gene>
    <name evidence="2" type="primary">rbfA</name>
    <name evidence="3" type="ORF">OFAG_01206</name>
</gene>
<dbReference type="PANTHER" id="PTHR33515:SF1">
    <property type="entry name" value="RIBOSOME-BINDING FACTOR A, CHLOROPLASTIC-RELATED"/>
    <property type="match status" value="1"/>
</dbReference>
<dbReference type="EMBL" id="ACDP02000007">
    <property type="protein sequence ID" value="EEO28053.1"/>
    <property type="molecule type" value="Genomic_DNA"/>
</dbReference>
<evidence type="ECO:0000256" key="2">
    <source>
        <dbReference type="HAMAP-Rule" id="MF_00003"/>
    </source>
</evidence>
<dbReference type="Pfam" id="PF02033">
    <property type="entry name" value="RBFA"/>
    <property type="match status" value="1"/>
</dbReference>
<comment type="similarity">
    <text evidence="2">Belongs to the RbfA family.</text>
</comment>
<dbReference type="HOGENOM" id="CLU_089475_5_1_4"/>
<proteinExistence type="inferred from homology"/>
<name>C3X4B7_9BURK</name>
<dbReference type="HAMAP" id="MF_00003">
    <property type="entry name" value="RbfA"/>
    <property type="match status" value="1"/>
</dbReference>